<dbReference type="AlphaFoldDB" id="A0A0A8Z723"/>
<reference evidence="1" key="2">
    <citation type="journal article" date="2015" name="Data Brief">
        <title>Shoot transcriptome of the giant reed, Arundo donax.</title>
        <authorList>
            <person name="Barrero R.A."/>
            <person name="Guerrero F.D."/>
            <person name="Moolhuijzen P."/>
            <person name="Goolsby J.A."/>
            <person name="Tidwell J."/>
            <person name="Bellgard S.E."/>
            <person name="Bellgard M.I."/>
        </authorList>
    </citation>
    <scope>NUCLEOTIDE SEQUENCE</scope>
    <source>
        <tissue evidence="1">Shoot tissue taken approximately 20 cm above the soil surface</tissue>
    </source>
</reference>
<organism evidence="1">
    <name type="scientific">Arundo donax</name>
    <name type="common">Giant reed</name>
    <name type="synonym">Donax arundinaceus</name>
    <dbReference type="NCBI Taxonomy" id="35708"/>
    <lineage>
        <taxon>Eukaryota</taxon>
        <taxon>Viridiplantae</taxon>
        <taxon>Streptophyta</taxon>
        <taxon>Embryophyta</taxon>
        <taxon>Tracheophyta</taxon>
        <taxon>Spermatophyta</taxon>
        <taxon>Magnoliopsida</taxon>
        <taxon>Liliopsida</taxon>
        <taxon>Poales</taxon>
        <taxon>Poaceae</taxon>
        <taxon>PACMAD clade</taxon>
        <taxon>Arundinoideae</taxon>
        <taxon>Arundineae</taxon>
        <taxon>Arundo</taxon>
    </lineage>
</organism>
<dbReference type="EMBL" id="GBRH01262691">
    <property type="protein sequence ID" value="JAD35204.1"/>
    <property type="molecule type" value="Transcribed_RNA"/>
</dbReference>
<reference evidence="1" key="1">
    <citation type="submission" date="2014-09" db="EMBL/GenBank/DDBJ databases">
        <authorList>
            <person name="Magalhaes I.L.F."/>
            <person name="Oliveira U."/>
            <person name="Santos F.R."/>
            <person name="Vidigal T.H.D.A."/>
            <person name="Brescovit A.D."/>
            <person name="Santos A.J."/>
        </authorList>
    </citation>
    <scope>NUCLEOTIDE SEQUENCE</scope>
    <source>
        <tissue evidence="1">Shoot tissue taken approximately 20 cm above the soil surface</tissue>
    </source>
</reference>
<sequence>MDTRRTGMPRRHWRCSRGWSRRVWMLQMFPCWQHCKRAGSLGILMRQGVFMSYL</sequence>
<protein>
    <submittedName>
        <fullName evidence="1">Uncharacterized protein</fullName>
    </submittedName>
</protein>
<accession>A0A0A8Z723</accession>
<evidence type="ECO:0000313" key="1">
    <source>
        <dbReference type="EMBL" id="JAD35204.1"/>
    </source>
</evidence>
<name>A0A0A8Z723_ARUDO</name>
<proteinExistence type="predicted"/>